<reference evidence="1 2" key="1">
    <citation type="submission" date="2019-03" db="EMBL/GenBank/DDBJ databases">
        <title>Genomic Encyclopedia of Type Strains, Phase III (KMG-III): the genomes of soil and plant-associated and newly described type strains.</title>
        <authorList>
            <person name="Whitman W."/>
        </authorList>
    </citation>
    <scope>NUCLEOTIDE SEQUENCE [LARGE SCALE GENOMIC DNA]</scope>
    <source>
        <strain evidence="1 2">CECT 8976</strain>
    </source>
</reference>
<name>A0A4R7BAZ7_9NEIS</name>
<gene>
    <name evidence="1" type="ORF">DFP86_102254</name>
</gene>
<accession>A0A4R7BAZ7</accession>
<dbReference type="AlphaFoldDB" id="A0A4R7BAZ7"/>
<evidence type="ECO:0000313" key="2">
    <source>
        <dbReference type="Proteomes" id="UP000295611"/>
    </source>
</evidence>
<proteinExistence type="predicted"/>
<dbReference type="Proteomes" id="UP000295611">
    <property type="component" value="Unassembled WGS sequence"/>
</dbReference>
<dbReference type="RefSeq" id="WP_133678568.1">
    <property type="nucleotide sequence ID" value="NZ_SNZP01000002.1"/>
</dbReference>
<organism evidence="1 2">
    <name type="scientific">Paludibacterium purpuratum</name>
    <dbReference type="NCBI Taxonomy" id="1144873"/>
    <lineage>
        <taxon>Bacteria</taxon>
        <taxon>Pseudomonadati</taxon>
        <taxon>Pseudomonadota</taxon>
        <taxon>Betaproteobacteria</taxon>
        <taxon>Neisseriales</taxon>
        <taxon>Chromobacteriaceae</taxon>
        <taxon>Paludibacterium</taxon>
    </lineage>
</organism>
<comment type="caution">
    <text evidence="1">The sequence shown here is derived from an EMBL/GenBank/DDBJ whole genome shotgun (WGS) entry which is preliminary data.</text>
</comment>
<sequence>MISTDRFDAEALSTLRSLISGFPSLKRAYESTGRYALEARTEAQLAALTPCTRARVALLAALHPLLAQLMALGIPATTLLHEVPFLLYSIKRADEDIRNGHEFHGFER</sequence>
<evidence type="ECO:0000313" key="1">
    <source>
        <dbReference type="EMBL" id="TDR82140.1"/>
    </source>
</evidence>
<keyword evidence="2" id="KW-1185">Reference proteome</keyword>
<protein>
    <submittedName>
        <fullName evidence="1">Uncharacterized protein</fullName>
    </submittedName>
</protein>
<dbReference type="EMBL" id="SNZP01000002">
    <property type="protein sequence ID" value="TDR82140.1"/>
    <property type="molecule type" value="Genomic_DNA"/>
</dbReference>